<keyword evidence="1" id="KW-0479">Metal-binding</keyword>
<dbReference type="Gene3D" id="3.30.2020.30">
    <property type="match status" value="1"/>
</dbReference>
<accession>A0A348HD43</accession>
<dbReference type="InterPro" id="IPR010376">
    <property type="entry name" value="GBBH-like_N"/>
</dbReference>
<evidence type="ECO:0000313" key="4">
    <source>
        <dbReference type="EMBL" id="BBG29545.1"/>
    </source>
</evidence>
<evidence type="ECO:0000259" key="3">
    <source>
        <dbReference type="Pfam" id="PF06155"/>
    </source>
</evidence>
<dbReference type="RefSeq" id="WP_027705250.1">
    <property type="nucleotide sequence ID" value="NZ_AP018933.1"/>
</dbReference>
<evidence type="ECO:0000313" key="5">
    <source>
        <dbReference type="Proteomes" id="UP000267342"/>
    </source>
</evidence>
<organism evidence="4 5">
    <name type="scientific">Zymobacter palmae</name>
    <dbReference type="NCBI Taxonomy" id="33074"/>
    <lineage>
        <taxon>Bacteria</taxon>
        <taxon>Pseudomonadati</taxon>
        <taxon>Pseudomonadota</taxon>
        <taxon>Gammaproteobacteria</taxon>
        <taxon>Oceanospirillales</taxon>
        <taxon>Halomonadaceae</taxon>
        <taxon>Zymobacter group</taxon>
        <taxon>Zymobacter</taxon>
    </lineage>
</organism>
<keyword evidence="2" id="KW-0408">Iron</keyword>
<dbReference type="EMBL" id="AP018933">
    <property type="protein sequence ID" value="BBG29545.1"/>
    <property type="molecule type" value="Genomic_DNA"/>
</dbReference>
<dbReference type="GO" id="GO:0046872">
    <property type="term" value="F:metal ion binding"/>
    <property type="evidence" value="ECO:0007669"/>
    <property type="project" value="UniProtKB-KW"/>
</dbReference>
<reference evidence="4 5" key="1">
    <citation type="submission" date="2018-09" db="EMBL/GenBank/DDBJ databases">
        <title>Zymobacter palmae IAM14233 (=T109) whole genome analysis.</title>
        <authorList>
            <person name="Yanase H."/>
        </authorList>
    </citation>
    <scope>NUCLEOTIDE SEQUENCE [LARGE SCALE GENOMIC DNA]</scope>
    <source>
        <strain evidence="4 5">IAM14233</strain>
    </source>
</reference>
<evidence type="ECO:0000256" key="1">
    <source>
        <dbReference type="ARBA" id="ARBA00022723"/>
    </source>
</evidence>
<dbReference type="AlphaFoldDB" id="A0A348HD43"/>
<protein>
    <submittedName>
        <fullName evidence="4">Uncharacterized protein conserved in bacteria</fullName>
    </submittedName>
</protein>
<dbReference type="Pfam" id="PF06155">
    <property type="entry name" value="GBBH-like_N"/>
    <property type="match status" value="1"/>
</dbReference>
<evidence type="ECO:0000256" key="2">
    <source>
        <dbReference type="ARBA" id="ARBA00023004"/>
    </source>
</evidence>
<dbReference type="PANTHER" id="PTHR35303:SF5">
    <property type="entry name" value="OS02G0197800 PROTEIN"/>
    <property type="match status" value="1"/>
</dbReference>
<gene>
    <name evidence="4" type="ORF">ZBT109_0769</name>
</gene>
<dbReference type="STRING" id="1123510.GCA_000620025_02171"/>
<sequence length="143" mass="16415">MTDTPLPCHVHYHRDQRMLELIYATADSQGMPPAQPDDEGRDHYWLPAELLRVYSPSAEVQGHSPEQAILQTGKRTVGLNDITPVGRYSLKLHFDDGHDSGLFTWEYLYRMAREQDAWWERYLAQLETAGASREPTAITFKAL</sequence>
<name>A0A348HD43_9GAMM</name>
<feature type="domain" description="Gamma-butyrobetaine hydroxylase-like N-terminal" evidence="3">
    <location>
        <begin position="41"/>
        <end position="109"/>
    </location>
</feature>
<dbReference type="Proteomes" id="UP000267342">
    <property type="component" value="Chromosome"/>
</dbReference>
<dbReference type="KEGG" id="zpl:ZBT109_0769"/>
<dbReference type="PANTHER" id="PTHR35303">
    <property type="entry name" value="OS02G0197800 PROTEIN"/>
    <property type="match status" value="1"/>
</dbReference>
<proteinExistence type="predicted"/>
<dbReference type="InterPro" id="IPR038492">
    <property type="entry name" value="GBBH-like_N_sf"/>
</dbReference>
<dbReference type="OrthoDB" id="9794178at2"/>
<keyword evidence="5" id="KW-1185">Reference proteome</keyword>